<accession>A0A5C5RKN1</accession>
<evidence type="ECO:0000313" key="3">
    <source>
        <dbReference type="Proteomes" id="UP000319792"/>
    </source>
</evidence>
<comment type="caution">
    <text evidence="2">The sequence shown here is derived from an EMBL/GenBank/DDBJ whole genome shotgun (WGS) entry which is preliminary data.</text>
</comment>
<reference evidence="2 3" key="1">
    <citation type="submission" date="2019-08" db="EMBL/GenBank/DDBJ databases">
        <title>Tsukamurella conjunctivitidis sp. nov., Tsukamurella assacharolytica sp. nov. and Tsukamurella sputae sp. nov. isolated from patients with conjunctivitis, bacteraemia (lymphoma) and respiratory infection (sputum) in Hong Kong.</title>
        <authorList>
            <person name="Fok K.M.N."/>
            <person name="Fong J.Y.H."/>
        </authorList>
    </citation>
    <scope>NUCLEOTIDE SEQUENCE [LARGE SCALE GENOMIC DNA]</scope>
    <source>
        <strain evidence="2 3">HKU70</strain>
    </source>
</reference>
<organism evidence="2 3">
    <name type="scientific">Tsukamurella sputi</name>
    <dbReference type="NCBI Taxonomy" id="2591848"/>
    <lineage>
        <taxon>Bacteria</taxon>
        <taxon>Bacillati</taxon>
        <taxon>Actinomycetota</taxon>
        <taxon>Actinomycetes</taxon>
        <taxon>Mycobacteriales</taxon>
        <taxon>Tsukamurellaceae</taxon>
        <taxon>Tsukamurella</taxon>
    </lineage>
</organism>
<evidence type="ECO:0000256" key="1">
    <source>
        <dbReference type="SAM" id="MobiDB-lite"/>
    </source>
</evidence>
<feature type="region of interest" description="Disordered" evidence="1">
    <location>
        <begin position="1"/>
        <end position="20"/>
    </location>
</feature>
<name>A0A5C5RKN1_9ACTN</name>
<dbReference type="RefSeq" id="WP_146434608.1">
    <property type="nucleotide sequence ID" value="NZ_VIGV01000004.1"/>
</dbReference>
<dbReference type="AlphaFoldDB" id="A0A5C5RKN1"/>
<keyword evidence="3" id="KW-1185">Reference proteome</keyword>
<evidence type="ECO:0000313" key="2">
    <source>
        <dbReference type="EMBL" id="TWS23182.1"/>
    </source>
</evidence>
<dbReference type="Proteomes" id="UP000319792">
    <property type="component" value="Unassembled WGS sequence"/>
</dbReference>
<sequence>MSKYQRVRPPPRAAHPGEKTPQCWAFGRRCKYHCPPCQPVPQGGPGPVIARRRVCRRCETFPDQPLAARGLCRRCYNACRAAGELDDWPRMPTEPIPNARYIPTLVPRRRWNGWGYEIRYEVPT</sequence>
<gene>
    <name evidence="2" type="ORF">FK268_12750</name>
</gene>
<proteinExistence type="predicted"/>
<dbReference type="EMBL" id="VIGV01000004">
    <property type="protein sequence ID" value="TWS23182.1"/>
    <property type="molecule type" value="Genomic_DNA"/>
</dbReference>
<protein>
    <submittedName>
        <fullName evidence="2">Uncharacterized protein</fullName>
    </submittedName>
</protein>